<accession>A0A897NDE7</accession>
<evidence type="ECO:0000313" key="2">
    <source>
        <dbReference type="EMBL" id="QSG10682.1"/>
    </source>
</evidence>
<dbReference type="AlphaFoldDB" id="A0A897NDE7"/>
<sequence>MSTVPKTASNRREAAGTTTARWRRHYERTARAGLGVALAPVKVTRPDIEAEYERLKRA</sequence>
<protein>
    <submittedName>
        <fullName evidence="2">Uncharacterized protein</fullName>
    </submittedName>
</protein>
<dbReference type="Proteomes" id="UP000663305">
    <property type="component" value="Chromosome"/>
</dbReference>
<proteinExistence type="predicted"/>
<organism evidence="2 3">
    <name type="scientific">Halapricum desulfuricans</name>
    <dbReference type="NCBI Taxonomy" id="2841257"/>
    <lineage>
        <taxon>Archaea</taxon>
        <taxon>Methanobacteriati</taxon>
        <taxon>Methanobacteriota</taxon>
        <taxon>Stenosarchaea group</taxon>
        <taxon>Halobacteria</taxon>
        <taxon>Halobacteriales</taxon>
        <taxon>Haloarculaceae</taxon>
        <taxon>Halapricum</taxon>
    </lineage>
</organism>
<name>A0A897NDE7_9EURY</name>
<evidence type="ECO:0000256" key="1">
    <source>
        <dbReference type="SAM" id="MobiDB-lite"/>
    </source>
</evidence>
<dbReference type="EMBL" id="CP064789">
    <property type="protein sequence ID" value="QSG10682.1"/>
    <property type="molecule type" value="Genomic_DNA"/>
</dbReference>
<feature type="region of interest" description="Disordered" evidence="1">
    <location>
        <begin position="1"/>
        <end position="24"/>
    </location>
</feature>
<reference evidence="2" key="1">
    <citation type="submission" date="2020-11" db="EMBL/GenBank/DDBJ databases">
        <title>Carbohydrate-dependent, anaerobic sulfur respiration: A novel catabolism in halophilic archaea.</title>
        <authorList>
            <person name="Sorokin D.Y."/>
            <person name="Messina E."/>
            <person name="Smedile F."/>
            <person name="La Cono V."/>
            <person name="Hallsworth J.E."/>
            <person name="Yakimov M.M."/>
        </authorList>
    </citation>
    <scope>NUCLEOTIDE SEQUENCE</scope>
    <source>
        <strain evidence="2">HSR-Bgl</strain>
    </source>
</reference>
<evidence type="ECO:0000313" key="3">
    <source>
        <dbReference type="Proteomes" id="UP000663305"/>
    </source>
</evidence>
<gene>
    <name evidence="2" type="ORF">HSBGL_0243</name>
</gene>